<protein>
    <submittedName>
        <fullName evidence="2">Uncharacterized protein</fullName>
    </submittedName>
</protein>
<evidence type="ECO:0000313" key="3">
    <source>
        <dbReference type="Proteomes" id="UP001370490"/>
    </source>
</evidence>
<gene>
    <name evidence="2" type="ORF">RJ641_026353</name>
</gene>
<proteinExistence type="predicted"/>
<dbReference type="EMBL" id="JBAMMX010000003">
    <property type="protein sequence ID" value="KAK6945251.1"/>
    <property type="molecule type" value="Genomic_DNA"/>
</dbReference>
<organism evidence="2 3">
    <name type="scientific">Dillenia turbinata</name>
    <dbReference type="NCBI Taxonomy" id="194707"/>
    <lineage>
        <taxon>Eukaryota</taxon>
        <taxon>Viridiplantae</taxon>
        <taxon>Streptophyta</taxon>
        <taxon>Embryophyta</taxon>
        <taxon>Tracheophyta</taxon>
        <taxon>Spermatophyta</taxon>
        <taxon>Magnoliopsida</taxon>
        <taxon>eudicotyledons</taxon>
        <taxon>Gunneridae</taxon>
        <taxon>Pentapetalae</taxon>
        <taxon>Dilleniales</taxon>
        <taxon>Dilleniaceae</taxon>
        <taxon>Dillenia</taxon>
    </lineage>
</organism>
<name>A0AAN8WC68_9MAGN</name>
<evidence type="ECO:0000313" key="2">
    <source>
        <dbReference type="EMBL" id="KAK6945251.1"/>
    </source>
</evidence>
<evidence type="ECO:0000256" key="1">
    <source>
        <dbReference type="SAM" id="MobiDB-lite"/>
    </source>
</evidence>
<keyword evidence="3" id="KW-1185">Reference proteome</keyword>
<feature type="region of interest" description="Disordered" evidence="1">
    <location>
        <begin position="129"/>
        <end position="156"/>
    </location>
</feature>
<dbReference type="AlphaFoldDB" id="A0AAN8WC68"/>
<reference evidence="2 3" key="1">
    <citation type="submission" date="2023-12" db="EMBL/GenBank/DDBJ databases">
        <title>A high-quality genome assembly for Dillenia turbinata (Dilleniales).</title>
        <authorList>
            <person name="Chanderbali A."/>
        </authorList>
    </citation>
    <scope>NUCLEOTIDE SEQUENCE [LARGE SCALE GENOMIC DNA]</scope>
    <source>
        <strain evidence="2">LSX21</strain>
        <tissue evidence="2">Leaf</tissue>
    </source>
</reference>
<sequence>MEHDAPEMSHDLGCFTLCSTKLYDADEGENGVSNEVAEHNAAGTSLMGITNENPSSPEKIVKTRTYDPIAGESVAHGAAIEDIDNSGDVNMEAYIMPDDVIRAGGFGAKDDIGSFLPAAIDSTDFEASLRDARDYEEPQGEISRPGLGWTEERESE</sequence>
<dbReference type="PANTHER" id="PTHR37250">
    <property type="entry name" value="OS05G0496000 PROTEIN"/>
    <property type="match status" value="1"/>
</dbReference>
<comment type="caution">
    <text evidence="2">The sequence shown here is derived from an EMBL/GenBank/DDBJ whole genome shotgun (WGS) entry which is preliminary data.</text>
</comment>
<dbReference type="Proteomes" id="UP001370490">
    <property type="component" value="Unassembled WGS sequence"/>
</dbReference>
<accession>A0AAN8WC68</accession>
<dbReference type="PANTHER" id="PTHR37250:SF1">
    <property type="entry name" value="OS05G0496000 PROTEIN"/>
    <property type="match status" value="1"/>
</dbReference>